<evidence type="ECO:0000256" key="3">
    <source>
        <dbReference type="ARBA" id="ARBA00022777"/>
    </source>
</evidence>
<dbReference type="EMBL" id="MORL01000001">
    <property type="protein sequence ID" value="OIN60704.1"/>
    <property type="molecule type" value="Genomic_DNA"/>
</dbReference>
<comment type="similarity">
    <text evidence="1 4">Belongs to the glycerate kinase type-1 family.</text>
</comment>
<accession>A0A1S2VPM7</accession>
<evidence type="ECO:0000256" key="2">
    <source>
        <dbReference type="ARBA" id="ARBA00022679"/>
    </source>
</evidence>
<dbReference type="InterPro" id="IPR004381">
    <property type="entry name" value="Glycerate_kinase"/>
</dbReference>
<keyword evidence="3 4" id="KW-0418">Kinase</keyword>
<dbReference type="OrthoDB" id="9774290at2"/>
<dbReference type="SUPFAM" id="SSF110738">
    <property type="entry name" value="Glycerate kinase I"/>
    <property type="match status" value="1"/>
</dbReference>
<proteinExistence type="inferred from homology"/>
<sequence length="381" mass="39446">MHILIAPNAFKHSLDAPTAARAIEAGFLASKLDCRCTCFPIGDGGNGTGDLIVHHLNGERIRVDVQDPLGRPAQASFGLVNGGKSAVVEMAAASGLHLLSSQELNPLLATSYGTGQLIRAALGHGIEQLILAIGGSATVDGGTGILRALGIRFLDRDDRAIETPEQLTNLTHIDLTGLDPRLTRLDIRILCDVDNPLVGPTGAAAVFGPQKGATPDMVRQLDAGLSRLAESVQATTGIDIAGLKHGGAAGGVSASLHALSGAQLVNGIDFFLTFTGFGQHLATADLVVTGEGSLDEQTLHGKGPFGVAQAAKGRGLPVIGLAGRVPARASEALEAWFDTLLAIGHEPTDLAAAFAHTEENLSRTARQLGNLLAYRNTNAFR</sequence>
<evidence type="ECO:0000313" key="6">
    <source>
        <dbReference type="Proteomes" id="UP000181790"/>
    </source>
</evidence>
<keyword evidence="2 4" id="KW-0808">Transferase</keyword>
<evidence type="ECO:0000313" key="5">
    <source>
        <dbReference type="EMBL" id="OIN60704.1"/>
    </source>
</evidence>
<dbReference type="InterPro" id="IPR036129">
    <property type="entry name" value="Glycerate_kinase_sf"/>
</dbReference>
<dbReference type="Proteomes" id="UP000181790">
    <property type="component" value="Unassembled WGS sequence"/>
</dbReference>
<dbReference type="PANTHER" id="PTHR21599:SF0">
    <property type="entry name" value="GLYCERATE KINASE"/>
    <property type="match status" value="1"/>
</dbReference>
<gene>
    <name evidence="5" type="ORF">BLX24_00900</name>
</gene>
<dbReference type="InterPro" id="IPR018193">
    <property type="entry name" value="Glyc_kinase_flavodox-like_fold"/>
</dbReference>
<organism evidence="5 6">
    <name type="scientific">Arsenicibacter rosenii</name>
    <dbReference type="NCBI Taxonomy" id="1750698"/>
    <lineage>
        <taxon>Bacteria</taxon>
        <taxon>Pseudomonadati</taxon>
        <taxon>Bacteroidota</taxon>
        <taxon>Cytophagia</taxon>
        <taxon>Cytophagales</taxon>
        <taxon>Spirosomataceae</taxon>
        <taxon>Arsenicibacter</taxon>
    </lineage>
</organism>
<dbReference type="GO" id="GO:0008887">
    <property type="term" value="F:glycerate kinase activity"/>
    <property type="evidence" value="ECO:0007669"/>
    <property type="project" value="UniProtKB-UniRule"/>
</dbReference>
<dbReference type="GO" id="GO:0031388">
    <property type="term" value="P:organic acid phosphorylation"/>
    <property type="evidence" value="ECO:0007669"/>
    <property type="project" value="UniProtKB-UniRule"/>
</dbReference>
<keyword evidence="6" id="KW-1185">Reference proteome</keyword>
<name>A0A1S2VPM7_9BACT</name>
<dbReference type="AlphaFoldDB" id="A0A1S2VPM7"/>
<reference evidence="5 6" key="1">
    <citation type="submission" date="2016-10" db="EMBL/GenBank/DDBJ databases">
        <title>Arsenicibacter rosenii gen. nov., sp. nov., an efficient arsenic-methylating bacterium isolated from an arsenic-contaminated paddy soil.</title>
        <authorList>
            <person name="Huang K."/>
        </authorList>
    </citation>
    <scope>NUCLEOTIDE SEQUENCE [LARGE SCALE GENOMIC DNA]</scope>
    <source>
        <strain evidence="5 6">SM-1</strain>
    </source>
</reference>
<dbReference type="PIRSF" id="PIRSF006078">
    <property type="entry name" value="GlxK"/>
    <property type="match status" value="1"/>
</dbReference>
<evidence type="ECO:0000256" key="4">
    <source>
        <dbReference type="PIRNR" id="PIRNR006078"/>
    </source>
</evidence>
<evidence type="ECO:0000256" key="1">
    <source>
        <dbReference type="ARBA" id="ARBA00006284"/>
    </source>
</evidence>
<dbReference type="InterPro" id="IPR018197">
    <property type="entry name" value="Glycerate_kinase_RE-like"/>
</dbReference>
<protein>
    <submittedName>
        <fullName evidence="5">Glycerate kinase</fullName>
    </submittedName>
</protein>
<dbReference type="RefSeq" id="WP_071501204.1">
    <property type="nucleotide sequence ID" value="NZ_MORL01000001.1"/>
</dbReference>
<dbReference type="NCBIfam" id="TIGR00045">
    <property type="entry name" value="glycerate kinase"/>
    <property type="match status" value="1"/>
</dbReference>
<dbReference type="Pfam" id="PF02595">
    <property type="entry name" value="Gly_kinase"/>
    <property type="match status" value="1"/>
</dbReference>
<dbReference type="PANTHER" id="PTHR21599">
    <property type="entry name" value="GLYCERATE KINASE"/>
    <property type="match status" value="1"/>
</dbReference>
<dbReference type="Gene3D" id="3.90.1510.10">
    <property type="entry name" value="Glycerate kinase, domain 2"/>
    <property type="match status" value="1"/>
</dbReference>
<dbReference type="Gene3D" id="3.40.50.10350">
    <property type="entry name" value="Glycerate kinase, domain 1"/>
    <property type="match status" value="1"/>
</dbReference>
<comment type="caution">
    <text evidence="5">The sequence shown here is derived from an EMBL/GenBank/DDBJ whole genome shotgun (WGS) entry which is preliminary data.</text>
</comment>